<feature type="compositionally biased region" description="Low complexity" evidence="1">
    <location>
        <begin position="65"/>
        <end position="93"/>
    </location>
</feature>
<dbReference type="AlphaFoldDB" id="A0A7J7LMH2"/>
<keyword evidence="4" id="KW-1185">Reference proteome</keyword>
<comment type="caution">
    <text evidence="3">The sequence shown here is derived from an EMBL/GenBank/DDBJ whole genome shotgun (WGS) entry which is preliminary data.</text>
</comment>
<feature type="compositionally biased region" description="Polar residues" evidence="1">
    <location>
        <begin position="51"/>
        <end position="61"/>
    </location>
</feature>
<evidence type="ECO:0000259" key="2">
    <source>
        <dbReference type="Pfam" id="PF13178"/>
    </source>
</evidence>
<feature type="region of interest" description="Disordered" evidence="1">
    <location>
        <begin position="171"/>
        <end position="191"/>
    </location>
</feature>
<dbReference type="Proteomes" id="UP000541444">
    <property type="component" value="Unassembled WGS sequence"/>
</dbReference>
<evidence type="ECO:0000313" key="4">
    <source>
        <dbReference type="Proteomes" id="UP000541444"/>
    </source>
</evidence>
<name>A0A7J7LMH2_9MAGN</name>
<dbReference type="OrthoDB" id="776767at2759"/>
<feature type="region of interest" description="Disordered" evidence="1">
    <location>
        <begin position="1"/>
        <end position="141"/>
    </location>
</feature>
<gene>
    <name evidence="3" type="ORF">GIB67_041252</name>
</gene>
<organism evidence="3 4">
    <name type="scientific">Kingdonia uniflora</name>
    <dbReference type="NCBI Taxonomy" id="39325"/>
    <lineage>
        <taxon>Eukaryota</taxon>
        <taxon>Viridiplantae</taxon>
        <taxon>Streptophyta</taxon>
        <taxon>Embryophyta</taxon>
        <taxon>Tracheophyta</taxon>
        <taxon>Spermatophyta</taxon>
        <taxon>Magnoliopsida</taxon>
        <taxon>Ranunculales</taxon>
        <taxon>Circaeasteraceae</taxon>
        <taxon>Kingdonia</taxon>
    </lineage>
</organism>
<feature type="domain" description="DUF4005" evidence="2">
    <location>
        <begin position="123"/>
        <end position="211"/>
    </location>
</feature>
<dbReference type="Pfam" id="PF13178">
    <property type="entry name" value="DUF4005"/>
    <property type="match status" value="1"/>
</dbReference>
<evidence type="ECO:0000256" key="1">
    <source>
        <dbReference type="SAM" id="MobiDB-lite"/>
    </source>
</evidence>
<proteinExistence type="predicted"/>
<sequence length="340" mass="38472">MRRSSSALDEEIEERTKRHDRWMATKQWENRGRASTDQRDHIKTVEIDTSRPFSYSNPSARRSQHQQQQSHYNHYNHQQQQQPSSHSLPSPSHRALNTYHSFNHIPVTPSPSKTRPLQVRSASPRFSRDERNYPTTQTPRATYFYNNSTPHGGGGIAPIPNYMVATESAKARVRSQSAPRQRPSTPERDRTGYVKKRLSYPVADPYGLGQDLKSPSFKSVQGGGYFRTEQLSCYTESSVGGGEISPSSTTDLRRWLSSVVSAISVVDLKYGSVSMPEPRILTTHHGFEDQNQRNVEEFICIYVLKTSLGGDDKYKSPMNRNSNKGTGITDVPLKLLQTQA</sequence>
<dbReference type="InterPro" id="IPR025064">
    <property type="entry name" value="DUF4005"/>
</dbReference>
<reference evidence="3 4" key="1">
    <citation type="journal article" date="2020" name="IScience">
        <title>Genome Sequencing of the Endangered Kingdonia uniflora (Circaeasteraceae, Ranunculales) Reveals Potential Mechanisms of Evolutionary Specialization.</title>
        <authorList>
            <person name="Sun Y."/>
            <person name="Deng T."/>
            <person name="Zhang A."/>
            <person name="Moore M.J."/>
            <person name="Landis J.B."/>
            <person name="Lin N."/>
            <person name="Zhang H."/>
            <person name="Zhang X."/>
            <person name="Huang J."/>
            <person name="Zhang X."/>
            <person name="Sun H."/>
            <person name="Wang H."/>
        </authorList>
    </citation>
    <scope>NUCLEOTIDE SEQUENCE [LARGE SCALE GENOMIC DNA]</scope>
    <source>
        <strain evidence="3">TB1705</strain>
        <tissue evidence="3">Leaf</tissue>
    </source>
</reference>
<feature type="compositionally biased region" description="Polar residues" evidence="1">
    <location>
        <begin position="174"/>
        <end position="184"/>
    </location>
</feature>
<feature type="compositionally biased region" description="Basic and acidic residues" evidence="1">
    <location>
        <begin position="14"/>
        <end position="49"/>
    </location>
</feature>
<dbReference type="EMBL" id="JACGCM010002193">
    <property type="protein sequence ID" value="KAF6143748.1"/>
    <property type="molecule type" value="Genomic_DNA"/>
</dbReference>
<accession>A0A7J7LMH2</accession>
<protein>
    <recommendedName>
        <fullName evidence="2">DUF4005 domain-containing protein</fullName>
    </recommendedName>
</protein>
<evidence type="ECO:0000313" key="3">
    <source>
        <dbReference type="EMBL" id="KAF6143748.1"/>
    </source>
</evidence>